<accession>A0A345CQ08</accession>
<reference evidence="1 2" key="1">
    <citation type="submission" date="2016-01" db="EMBL/GenBank/DDBJ databases">
        <authorList>
            <person name="Oliw E.H."/>
        </authorList>
    </citation>
    <scope>NUCLEOTIDE SEQUENCE [LARGE SCALE GENOMIC DNA]</scope>
    <source>
        <strain evidence="1 2">MDcuke</strain>
    </source>
</reference>
<evidence type="ECO:0000313" key="1">
    <source>
        <dbReference type="EMBL" id="AXF75525.1"/>
    </source>
</evidence>
<evidence type="ECO:0000313" key="2">
    <source>
        <dbReference type="Proteomes" id="UP000264980"/>
    </source>
</evidence>
<dbReference type="AlphaFoldDB" id="A0A345CQ08"/>
<name>A0A345CQ08_9GAMM</name>
<gene>
    <name evidence="1" type="ORF">AV903_04440</name>
</gene>
<proteinExistence type="predicted"/>
<sequence length="110" mass="12567">MTREEIEECLDFDLFQGDFGEPGDCELSNKIVKGQQKYTCFVCDGPIKPGEIHRYTTWKFSEIFTYRCCNECCVAMVNSINGDYLDTDDGEDPIDARYALGEKRRNGEPA</sequence>
<protein>
    <submittedName>
        <fullName evidence="1">Uncharacterized protein</fullName>
    </submittedName>
</protein>
<dbReference type="EMBL" id="CP013970">
    <property type="protein sequence ID" value="AXF75525.1"/>
    <property type="molecule type" value="Genomic_DNA"/>
</dbReference>
<organism evidence="1 2">
    <name type="scientific">Erwinia tracheiphila</name>
    <dbReference type="NCBI Taxonomy" id="65700"/>
    <lineage>
        <taxon>Bacteria</taxon>
        <taxon>Pseudomonadati</taxon>
        <taxon>Pseudomonadota</taxon>
        <taxon>Gammaproteobacteria</taxon>
        <taxon>Enterobacterales</taxon>
        <taxon>Erwiniaceae</taxon>
        <taxon>Erwinia</taxon>
    </lineage>
</organism>
<dbReference type="RefSeq" id="WP_233478626.1">
    <property type="nucleotide sequence ID" value="NZ_CP013970.1"/>
</dbReference>
<dbReference type="Proteomes" id="UP000264980">
    <property type="component" value="Chromosome"/>
</dbReference>